<organism evidence="2 3">
    <name type="scientific">Artemisia annua</name>
    <name type="common">Sweet wormwood</name>
    <dbReference type="NCBI Taxonomy" id="35608"/>
    <lineage>
        <taxon>Eukaryota</taxon>
        <taxon>Viridiplantae</taxon>
        <taxon>Streptophyta</taxon>
        <taxon>Embryophyta</taxon>
        <taxon>Tracheophyta</taxon>
        <taxon>Spermatophyta</taxon>
        <taxon>Magnoliopsida</taxon>
        <taxon>eudicotyledons</taxon>
        <taxon>Gunneridae</taxon>
        <taxon>Pentapetalae</taxon>
        <taxon>asterids</taxon>
        <taxon>campanulids</taxon>
        <taxon>Asterales</taxon>
        <taxon>Asteraceae</taxon>
        <taxon>Asteroideae</taxon>
        <taxon>Anthemideae</taxon>
        <taxon>Artemisiinae</taxon>
        <taxon>Artemisia</taxon>
    </lineage>
</organism>
<dbReference type="EMBL" id="PKPP01003144">
    <property type="protein sequence ID" value="PWA71043.1"/>
    <property type="molecule type" value="Genomic_DNA"/>
</dbReference>
<dbReference type="Proteomes" id="UP000245207">
    <property type="component" value="Unassembled WGS sequence"/>
</dbReference>
<evidence type="ECO:0000256" key="1">
    <source>
        <dbReference type="SAM" id="MobiDB-lite"/>
    </source>
</evidence>
<evidence type="ECO:0000313" key="3">
    <source>
        <dbReference type="Proteomes" id="UP000245207"/>
    </source>
</evidence>
<feature type="region of interest" description="Disordered" evidence="1">
    <location>
        <begin position="1"/>
        <end position="24"/>
    </location>
</feature>
<protein>
    <submittedName>
        <fullName evidence="2">Zinc finger, CCHC-type</fullName>
    </submittedName>
</protein>
<feature type="compositionally biased region" description="Basic and acidic residues" evidence="1">
    <location>
        <begin position="10"/>
        <end position="22"/>
    </location>
</feature>
<evidence type="ECO:0000313" key="2">
    <source>
        <dbReference type="EMBL" id="PWA71043.1"/>
    </source>
</evidence>
<name>A0A2U1NC17_ARTAN</name>
<gene>
    <name evidence="2" type="ORF">CTI12_AA282770</name>
</gene>
<proteinExistence type="predicted"/>
<keyword evidence="3" id="KW-1185">Reference proteome</keyword>
<dbReference type="AlphaFoldDB" id="A0A2U1NC17"/>
<dbReference type="OrthoDB" id="1750998at2759"/>
<comment type="caution">
    <text evidence="2">The sequence shown here is derived from an EMBL/GenBank/DDBJ whole genome shotgun (WGS) entry which is preliminary data.</text>
</comment>
<reference evidence="2 3" key="1">
    <citation type="journal article" date="2018" name="Mol. Plant">
        <title>The genome of Artemisia annua provides insight into the evolution of Asteraceae family and artemisinin biosynthesis.</title>
        <authorList>
            <person name="Shen Q."/>
            <person name="Zhang L."/>
            <person name="Liao Z."/>
            <person name="Wang S."/>
            <person name="Yan T."/>
            <person name="Shi P."/>
            <person name="Liu M."/>
            <person name="Fu X."/>
            <person name="Pan Q."/>
            <person name="Wang Y."/>
            <person name="Lv Z."/>
            <person name="Lu X."/>
            <person name="Zhang F."/>
            <person name="Jiang W."/>
            <person name="Ma Y."/>
            <person name="Chen M."/>
            <person name="Hao X."/>
            <person name="Li L."/>
            <person name="Tang Y."/>
            <person name="Lv G."/>
            <person name="Zhou Y."/>
            <person name="Sun X."/>
            <person name="Brodelius P.E."/>
            <person name="Rose J.K.C."/>
            <person name="Tang K."/>
        </authorList>
    </citation>
    <scope>NUCLEOTIDE SEQUENCE [LARGE SCALE GENOMIC DNA]</scope>
    <source>
        <strain evidence="3">cv. Huhao1</strain>
        <tissue evidence="2">Leaf</tissue>
    </source>
</reference>
<sequence length="131" mass="15236">MKLNLYSNDSQRRRDKEEEKLLRGGKQNSTCAWHVVRDRAKRTTTIPARYRDEGNVSLSKPSGFRDEDDMMAYAFAIAEEEDTHEPITFQDAINSSKKDEWVCAMVEEMSSLKKNHTWEVVDQPPGQKLVW</sequence>
<accession>A0A2U1NC17</accession>